<dbReference type="InterPro" id="IPR006595">
    <property type="entry name" value="CTLH_C"/>
</dbReference>
<dbReference type="InterPro" id="IPR024964">
    <property type="entry name" value="CTLH/CRA"/>
</dbReference>
<evidence type="ECO:0000313" key="4">
    <source>
        <dbReference type="Proteomes" id="UP001205105"/>
    </source>
</evidence>
<keyword evidence="4" id="KW-1185">Reference proteome</keyword>
<evidence type="ECO:0000313" key="3">
    <source>
        <dbReference type="EMBL" id="KAI7844095.1"/>
    </source>
</evidence>
<dbReference type="SMART" id="SM00449">
    <property type="entry name" value="SPRY"/>
    <property type="match status" value="1"/>
</dbReference>
<organism evidence="3 4">
    <name type="scientific">Chlorella ohadii</name>
    <dbReference type="NCBI Taxonomy" id="2649997"/>
    <lineage>
        <taxon>Eukaryota</taxon>
        <taxon>Viridiplantae</taxon>
        <taxon>Chlorophyta</taxon>
        <taxon>core chlorophytes</taxon>
        <taxon>Trebouxiophyceae</taxon>
        <taxon>Chlorellales</taxon>
        <taxon>Chlorellaceae</taxon>
        <taxon>Chlorella clade</taxon>
        <taxon>Chlorella</taxon>
    </lineage>
</organism>
<evidence type="ECO:0000259" key="2">
    <source>
        <dbReference type="PROSITE" id="PS50897"/>
    </source>
</evidence>
<dbReference type="SUPFAM" id="SSF49899">
    <property type="entry name" value="Concanavalin A-like lectins/glucanases"/>
    <property type="match status" value="1"/>
</dbReference>
<evidence type="ECO:0000259" key="1">
    <source>
        <dbReference type="PROSITE" id="PS50188"/>
    </source>
</evidence>
<reference evidence="3" key="1">
    <citation type="submission" date="2020-11" db="EMBL/GenBank/DDBJ databases">
        <title>Chlorella ohadii genome sequencing and assembly.</title>
        <authorList>
            <person name="Murik O."/>
            <person name="Treves H."/>
            <person name="Kedem I."/>
            <person name="Shotland Y."/>
            <person name="Kaplan A."/>
        </authorList>
    </citation>
    <scope>NUCLEOTIDE SEQUENCE</scope>
    <source>
        <strain evidence="3">1</strain>
    </source>
</reference>
<dbReference type="EMBL" id="JADXDR010000033">
    <property type="protein sequence ID" value="KAI7844095.1"/>
    <property type="molecule type" value="Genomic_DNA"/>
</dbReference>
<dbReference type="PANTHER" id="PTHR12864">
    <property type="entry name" value="RAN BINDING PROTEIN 9-RELATED"/>
    <property type="match status" value="1"/>
</dbReference>
<dbReference type="AlphaFoldDB" id="A0AAD5DXN2"/>
<dbReference type="PROSITE" id="PS50188">
    <property type="entry name" value="B302_SPRY"/>
    <property type="match status" value="1"/>
</dbReference>
<dbReference type="Proteomes" id="UP001205105">
    <property type="component" value="Unassembled WGS sequence"/>
</dbReference>
<dbReference type="InterPro" id="IPR013320">
    <property type="entry name" value="ConA-like_dom_sf"/>
</dbReference>
<dbReference type="Gene3D" id="2.60.120.920">
    <property type="match status" value="1"/>
</dbReference>
<protein>
    <submittedName>
        <fullName evidence="3">Uncharacterized protein</fullName>
    </submittedName>
</protein>
<dbReference type="InterPro" id="IPR043136">
    <property type="entry name" value="B30.2/SPRY_sf"/>
</dbReference>
<dbReference type="PROSITE" id="PS50897">
    <property type="entry name" value="CTLH"/>
    <property type="match status" value="1"/>
</dbReference>
<dbReference type="InterPro" id="IPR003877">
    <property type="entry name" value="SPRY_dom"/>
</dbReference>
<dbReference type="Pfam" id="PF00622">
    <property type="entry name" value="SPRY"/>
    <property type="match status" value="1"/>
</dbReference>
<feature type="domain" description="B30.2/SPRY" evidence="1">
    <location>
        <begin position="1"/>
        <end position="196"/>
    </location>
</feature>
<dbReference type="SMART" id="SM00668">
    <property type="entry name" value="CTLH"/>
    <property type="match status" value="1"/>
</dbReference>
<dbReference type="CDD" id="cd12909">
    <property type="entry name" value="SPRY_RanBP9_10"/>
    <property type="match status" value="1"/>
</dbReference>
<accession>A0AAD5DXN2</accession>
<dbReference type="InterPro" id="IPR035782">
    <property type="entry name" value="SPRY_RanBP9/10"/>
</dbReference>
<dbReference type="Pfam" id="PF10607">
    <property type="entry name" value="CTLH"/>
    <property type="match status" value="1"/>
</dbReference>
<name>A0AAD5DXN2_9CHLO</name>
<dbReference type="InterPro" id="IPR013144">
    <property type="entry name" value="CRA_dom"/>
</dbReference>
<dbReference type="SMART" id="SM00757">
    <property type="entry name" value="CRA"/>
    <property type="match status" value="1"/>
</dbReference>
<dbReference type="InterPro" id="IPR001870">
    <property type="entry name" value="B30.2/SPRY"/>
</dbReference>
<proteinExistence type="predicted"/>
<sequence length="456" mass="49106">MSARQQPAPSSWDGSIRSPAQRYLAVDGTRVKYIGPGSDDRDAAAVRTNHPVPADCPLFYFEVEITSRGRDGFIGIGFATGDVKLDRLPGWEPHSYGYHGDDGHAFSGRGTGRAYGPTYTTGLACLSRAVSSGIHTSAGDWIGVILNRIERTITFTKKGYDLGVAFENVSEERLFPSVGFRTPDEEIEANFGTDLANRPFRGDVAWIKHEAQQRLYASVLNTAVPRSAKGRSITGELVFGYLAHQGHWDTAAAVARDVLGGTVAVAQQDVQDMQMRQRICECVQGGDIDAALDLTRQLAPGLLAGNCRIHFRLQCQKFAEMIKAGREAEAIEYGRTHVVPLLDMPGSSSGGSSSSASAADRELLEDATALLAYDDPATGPTGYMLLPAHRSELAAALNRAILVHSGRSEDSALEAILRQATAALQELKRSGHPAAQLLDVQTLLQQQREPQPPGAP</sequence>
<comment type="caution">
    <text evidence="3">The sequence shown here is derived from an EMBL/GenBank/DDBJ whole genome shotgun (WGS) entry which is preliminary data.</text>
</comment>
<dbReference type="InterPro" id="IPR050618">
    <property type="entry name" value="Ubq-SigPath_Reg"/>
</dbReference>
<gene>
    <name evidence="3" type="ORF">COHA_002236</name>
</gene>
<feature type="domain" description="CTLH" evidence="2">
    <location>
        <begin position="272"/>
        <end position="329"/>
    </location>
</feature>